<feature type="chain" id="PRO_5047150793" evidence="1">
    <location>
        <begin position="23"/>
        <end position="53"/>
    </location>
</feature>
<keyword evidence="1" id="KW-0732">Signal</keyword>
<accession>A0ABX1HNQ6</accession>
<proteinExistence type="predicted"/>
<evidence type="ECO:0000313" key="3">
    <source>
        <dbReference type="Proteomes" id="UP000717634"/>
    </source>
</evidence>
<name>A0ABX1HNQ6_9BACT</name>
<protein>
    <submittedName>
        <fullName evidence="2">Uncharacterized protein</fullName>
    </submittedName>
</protein>
<comment type="caution">
    <text evidence="2">The sequence shown here is derived from an EMBL/GenBank/DDBJ whole genome shotgun (WGS) entry which is preliminary data.</text>
</comment>
<dbReference type="Proteomes" id="UP000717634">
    <property type="component" value="Unassembled WGS sequence"/>
</dbReference>
<dbReference type="RefSeq" id="WP_168675406.1">
    <property type="nucleotide sequence ID" value="NZ_JAAVTK010000024.1"/>
</dbReference>
<evidence type="ECO:0000313" key="2">
    <source>
        <dbReference type="EMBL" id="NKI91861.1"/>
    </source>
</evidence>
<organism evidence="2 3">
    <name type="scientific">Hymenobacter artigasi</name>
    <dbReference type="NCBI Taxonomy" id="2719616"/>
    <lineage>
        <taxon>Bacteria</taxon>
        <taxon>Pseudomonadati</taxon>
        <taxon>Bacteroidota</taxon>
        <taxon>Cytophagia</taxon>
        <taxon>Cytophagales</taxon>
        <taxon>Hymenobacteraceae</taxon>
        <taxon>Hymenobacter</taxon>
    </lineage>
</organism>
<dbReference type="EMBL" id="JAAVTK010000024">
    <property type="protein sequence ID" value="NKI91861.1"/>
    <property type="molecule type" value="Genomic_DNA"/>
</dbReference>
<keyword evidence="3" id="KW-1185">Reference proteome</keyword>
<reference evidence="2 3" key="1">
    <citation type="submission" date="2020-03" db="EMBL/GenBank/DDBJ databases">
        <title>Genomic Encyclopedia of Type Strains, Phase IV (KMG-V): Genome sequencing to study the core and pangenomes of soil and plant-associated prokaryotes.</title>
        <authorList>
            <person name="Whitman W."/>
        </authorList>
    </citation>
    <scope>NUCLEOTIDE SEQUENCE [LARGE SCALE GENOMIC DNA]</scope>
    <source>
        <strain evidence="2 3">1B</strain>
    </source>
</reference>
<gene>
    <name evidence="2" type="ORF">HBN54_004484</name>
</gene>
<sequence length="53" mass="5514">MNTLLPCCCYLLLTGLSGCHAAADPAPAAGPVDPFLGHWRADTERLVRYGAAG</sequence>
<evidence type="ECO:0000256" key="1">
    <source>
        <dbReference type="SAM" id="SignalP"/>
    </source>
</evidence>
<feature type="signal peptide" evidence="1">
    <location>
        <begin position="1"/>
        <end position="22"/>
    </location>
</feature>